<feature type="binding site" evidence="6">
    <location>
        <position position="5"/>
    </location>
    <ligand>
        <name>Mg(2+)</name>
        <dbReference type="ChEBI" id="CHEBI:18420"/>
    </ligand>
</feature>
<dbReference type="GO" id="GO:0000287">
    <property type="term" value="F:magnesium ion binding"/>
    <property type="evidence" value="ECO:0007669"/>
    <property type="project" value="UniProtKB-UniRule"/>
</dbReference>
<dbReference type="CDD" id="cd18763">
    <property type="entry name" value="PIN_MtVapC3-like"/>
    <property type="match status" value="1"/>
</dbReference>
<evidence type="ECO:0000256" key="4">
    <source>
        <dbReference type="ARBA" id="ARBA00022801"/>
    </source>
</evidence>
<keyword evidence="5 6" id="KW-0460">Magnesium</keyword>
<evidence type="ECO:0000256" key="6">
    <source>
        <dbReference type="HAMAP-Rule" id="MF_00265"/>
    </source>
</evidence>
<dbReference type="InterPro" id="IPR051749">
    <property type="entry name" value="PINc/VapC_TA_RNase"/>
</dbReference>
<dbReference type="Gene3D" id="3.40.50.1010">
    <property type="entry name" value="5'-nuclease"/>
    <property type="match status" value="1"/>
</dbReference>
<organism evidence="8 9">
    <name type="scientific">Tectimicrobiota bacterium</name>
    <dbReference type="NCBI Taxonomy" id="2528274"/>
    <lineage>
        <taxon>Bacteria</taxon>
        <taxon>Pseudomonadati</taxon>
        <taxon>Nitrospinota/Tectimicrobiota group</taxon>
        <taxon>Candidatus Tectimicrobiota</taxon>
    </lineage>
</organism>
<dbReference type="Pfam" id="PF01850">
    <property type="entry name" value="PIN"/>
    <property type="match status" value="1"/>
</dbReference>
<dbReference type="InterPro" id="IPR002716">
    <property type="entry name" value="PIN_dom"/>
</dbReference>
<feature type="domain" description="PIN" evidence="7">
    <location>
        <begin position="2"/>
        <end position="120"/>
    </location>
</feature>
<keyword evidence="1 6" id="KW-1277">Toxin-antitoxin system</keyword>
<dbReference type="InterPro" id="IPR029060">
    <property type="entry name" value="PIN-like_dom_sf"/>
</dbReference>
<dbReference type="PANTHER" id="PTHR42740">
    <property type="entry name" value="RIBONUCLEASE VAPC3"/>
    <property type="match status" value="1"/>
</dbReference>
<dbReference type="GO" id="GO:0016787">
    <property type="term" value="F:hydrolase activity"/>
    <property type="evidence" value="ECO:0007669"/>
    <property type="project" value="UniProtKB-KW"/>
</dbReference>
<comment type="caution">
    <text evidence="8">The sequence shown here is derived from an EMBL/GenBank/DDBJ whole genome shotgun (WGS) entry which is preliminary data.</text>
</comment>
<evidence type="ECO:0000256" key="3">
    <source>
        <dbReference type="ARBA" id="ARBA00022723"/>
    </source>
</evidence>
<protein>
    <recommendedName>
        <fullName evidence="6">Ribonuclease VapC</fullName>
        <shortName evidence="6">RNase VapC</shortName>
        <ecNumber evidence="6">3.1.-.-</ecNumber>
    </recommendedName>
    <alternativeName>
        <fullName evidence="6">Toxin VapC</fullName>
    </alternativeName>
</protein>
<dbReference type="GO" id="GO:0004540">
    <property type="term" value="F:RNA nuclease activity"/>
    <property type="evidence" value="ECO:0007669"/>
    <property type="project" value="InterPro"/>
</dbReference>
<dbReference type="HAMAP" id="MF_00265">
    <property type="entry name" value="VapC_Nob1"/>
    <property type="match status" value="1"/>
</dbReference>
<dbReference type="GO" id="GO:0090729">
    <property type="term" value="F:toxin activity"/>
    <property type="evidence" value="ECO:0007669"/>
    <property type="project" value="UniProtKB-KW"/>
</dbReference>
<dbReference type="SUPFAM" id="SSF88723">
    <property type="entry name" value="PIN domain-like"/>
    <property type="match status" value="1"/>
</dbReference>
<dbReference type="EMBL" id="JACPSX010000223">
    <property type="protein sequence ID" value="MBI3015700.1"/>
    <property type="molecule type" value="Genomic_DNA"/>
</dbReference>
<dbReference type="PANTHER" id="PTHR42740:SF1">
    <property type="entry name" value="RIBONUCLEASE VAPC3"/>
    <property type="match status" value="1"/>
</dbReference>
<keyword evidence="4 6" id="KW-0378">Hydrolase</keyword>
<proteinExistence type="inferred from homology"/>
<evidence type="ECO:0000256" key="1">
    <source>
        <dbReference type="ARBA" id="ARBA00022649"/>
    </source>
</evidence>
<accession>A0A932M1P7</accession>
<gene>
    <name evidence="6" type="primary">vapC</name>
    <name evidence="8" type="ORF">HYY65_11735</name>
</gene>
<evidence type="ECO:0000259" key="7">
    <source>
        <dbReference type="Pfam" id="PF01850"/>
    </source>
</evidence>
<keyword evidence="2 6" id="KW-0540">Nuclease</keyword>
<evidence type="ECO:0000256" key="2">
    <source>
        <dbReference type="ARBA" id="ARBA00022722"/>
    </source>
</evidence>
<comment type="similarity">
    <text evidence="6">Belongs to the PINc/VapC protein family.</text>
</comment>
<name>A0A932M1P7_UNCTE</name>
<dbReference type="EC" id="3.1.-.-" evidence="6"/>
<dbReference type="AlphaFoldDB" id="A0A932M1P7"/>
<evidence type="ECO:0000256" key="5">
    <source>
        <dbReference type="ARBA" id="ARBA00022842"/>
    </source>
</evidence>
<reference evidence="8" key="1">
    <citation type="submission" date="2020-07" db="EMBL/GenBank/DDBJ databases">
        <title>Huge and variable diversity of episymbiotic CPR bacteria and DPANN archaea in groundwater ecosystems.</title>
        <authorList>
            <person name="He C.Y."/>
            <person name="Keren R."/>
            <person name="Whittaker M."/>
            <person name="Farag I.F."/>
            <person name="Doudna J."/>
            <person name="Cate J.H.D."/>
            <person name="Banfield J.F."/>
        </authorList>
    </citation>
    <scope>NUCLEOTIDE SEQUENCE</scope>
    <source>
        <strain evidence="8">NC_groundwater_717_Ag_S-0.2um_59_8</strain>
    </source>
</reference>
<comment type="cofactor">
    <cofactor evidence="6">
        <name>Mg(2+)</name>
        <dbReference type="ChEBI" id="CHEBI:18420"/>
    </cofactor>
</comment>
<feature type="binding site" evidence="6">
    <location>
        <position position="96"/>
    </location>
    <ligand>
        <name>Mg(2+)</name>
        <dbReference type="ChEBI" id="CHEBI:18420"/>
    </ligand>
</feature>
<evidence type="ECO:0000313" key="8">
    <source>
        <dbReference type="EMBL" id="MBI3015700.1"/>
    </source>
</evidence>
<sequence>MVIVDTTVWVDFFGGKNTPQVQTLEHFLTEGEDICICGVILTEVLQGIRDDSNYTKTLSRFDTFLFLQMSRRTFVRASELYRTLRRHGITIRKAVDCMIASVAIEHNIRLLHNDKDFDPIEKLCGLKVVKMG</sequence>
<keyword evidence="3 6" id="KW-0479">Metal-binding</keyword>
<comment type="function">
    <text evidence="6">Toxic component of a toxin-antitoxin (TA) system. An RNase.</text>
</comment>
<evidence type="ECO:0000313" key="9">
    <source>
        <dbReference type="Proteomes" id="UP000741360"/>
    </source>
</evidence>
<dbReference type="Proteomes" id="UP000741360">
    <property type="component" value="Unassembled WGS sequence"/>
</dbReference>
<dbReference type="InterPro" id="IPR022907">
    <property type="entry name" value="VapC_family"/>
</dbReference>
<keyword evidence="6" id="KW-0800">Toxin</keyword>